<accession>A0AAD5SMK0</accession>
<dbReference type="EMBL" id="JADGJH010004648">
    <property type="protein sequence ID" value="KAJ3085067.1"/>
    <property type="molecule type" value="Genomic_DNA"/>
</dbReference>
<evidence type="ECO:0000313" key="2">
    <source>
        <dbReference type="Proteomes" id="UP001211907"/>
    </source>
</evidence>
<name>A0AAD5SMK0_9FUNG</name>
<gene>
    <name evidence="1" type="ORF">HK100_009176</name>
</gene>
<evidence type="ECO:0008006" key="3">
    <source>
        <dbReference type="Google" id="ProtNLM"/>
    </source>
</evidence>
<dbReference type="InterPro" id="IPR015915">
    <property type="entry name" value="Kelch-typ_b-propeller"/>
</dbReference>
<dbReference type="SUPFAM" id="SSF117281">
    <property type="entry name" value="Kelch motif"/>
    <property type="match status" value="1"/>
</dbReference>
<dbReference type="GO" id="GO:0005737">
    <property type="term" value="C:cytoplasm"/>
    <property type="evidence" value="ECO:0007669"/>
    <property type="project" value="TreeGrafter"/>
</dbReference>
<dbReference type="Pfam" id="PF24681">
    <property type="entry name" value="Kelch_KLHDC2_KLHL20_DRC7"/>
    <property type="match status" value="1"/>
</dbReference>
<feature type="non-terminal residue" evidence="1">
    <location>
        <position position="485"/>
    </location>
</feature>
<sequence length="485" mass="55074">TPCMRGGHQMCIDSESGIVYLFGGWDGQKDLSDFWSYNVITKRWTCISMDTRRNGGPSPRSCHKICFDAATKSIFTMGRYVDLDSRPNVNLDGDFWRFDIPSSQWLMISSSTALDSGPELIYDHQMIVDSATQTMYIFGGRAINPDASNVVYSGLYSYNIRTNKWKLLRNDTSHPPNSIHIKSRIGHSMLFNPLTRELYIFAGQRNKDYLSDFYIYDIDADVIHEVSRDYSKQGGPEAGFTQRATMDPELGEFYVLSGLQREKNSSSESVKNSFWSYAIKRNGGKWTRVYHNENTGAEYWAKMKDLEPVPRFAHQLVYDHVRKCHYMFGGNPGDPGNTNLRPTAEDILRRAKFRVRSQKFRELCLAEPEPSLTTLEFLQNNIATVVNHSDEGESKEFQSLAQYLFKYARPNEKAFLGFQSSGSNGGSNSVGAGGLVTTDTDSYDHSNSNTFQSRSELYELLLDYFPATMREPKGNLVDLIDAVPF</sequence>
<dbReference type="PANTHER" id="PTHR15526:SF5">
    <property type="entry name" value="MUSKELIN"/>
    <property type="match status" value="1"/>
</dbReference>
<organism evidence="1 2">
    <name type="scientific">Physocladia obscura</name>
    <dbReference type="NCBI Taxonomy" id="109957"/>
    <lineage>
        <taxon>Eukaryota</taxon>
        <taxon>Fungi</taxon>
        <taxon>Fungi incertae sedis</taxon>
        <taxon>Chytridiomycota</taxon>
        <taxon>Chytridiomycota incertae sedis</taxon>
        <taxon>Chytridiomycetes</taxon>
        <taxon>Chytridiales</taxon>
        <taxon>Chytriomycetaceae</taxon>
        <taxon>Physocladia</taxon>
    </lineage>
</organism>
<dbReference type="PANTHER" id="PTHR15526">
    <property type="entry name" value="MUSKELIN"/>
    <property type="match status" value="1"/>
</dbReference>
<dbReference type="Proteomes" id="UP001211907">
    <property type="component" value="Unassembled WGS sequence"/>
</dbReference>
<evidence type="ECO:0000313" key="1">
    <source>
        <dbReference type="EMBL" id="KAJ3085067.1"/>
    </source>
</evidence>
<dbReference type="AlphaFoldDB" id="A0AAD5SMK0"/>
<protein>
    <recommendedName>
        <fullName evidence="3">Muskelin</fullName>
    </recommendedName>
</protein>
<dbReference type="InterPro" id="IPR052456">
    <property type="entry name" value="CTLH_complex_component"/>
</dbReference>
<comment type="caution">
    <text evidence="1">The sequence shown here is derived from an EMBL/GenBank/DDBJ whole genome shotgun (WGS) entry which is preliminary data.</text>
</comment>
<dbReference type="Gene3D" id="2.120.10.80">
    <property type="entry name" value="Kelch-type beta propeller"/>
    <property type="match status" value="2"/>
</dbReference>
<proteinExistence type="predicted"/>
<keyword evidence="2" id="KW-1185">Reference proteome</keyword>
<reference evidence="1" key="1">
    <citation type="submission" date="2020-05" db="EMBL/GenBank/DDBJ databases">
        <title>Phylogenomic resolution of chytrid fungi.</title>
        <authorList>
            <person name="Stajich J.E."/>
            <person name="Amses K."/>
            <person name="Simmons R."/>
            <person name="Seto K."/>
            <person name="Myers J."/>
            <person name="Bonds A."/>
            <person name="Quandt C.A."/>
            <person name="Barry K."/>
            <person name="Liu P."/>
            <person name="Grigoriev I."/>
            <person name="Longcore J.E."/>
            <person name="James T.Y."/>
        </authorList>
    </citation>
    <scope>NUCLEOTIDE SEQUENCE</scope>
    <source>
        <strain evidence="1">JEL0513</strain>
    </source>
</reference>